<keyword evidence="2" id="KW-1185">Reference proteome</keyword>
<comment type="caution">
    <text evidence="1">The sequence shown here is derived from an EMBL/GenBank/DDBJ whole genome shotgun (WGS) entry which is preliminary data.</text>
</comment>
<evidence type="ECO:0000313" key="1">
    <source>
        <dbReference type="EMBL" id="KAI9511677.1"/>
    </source>
</evidence>
<gene>
    <name evidence="1" type="ORF">F5148DRAFT_267160</name>
</gene>
<dbReference type="EMBL" id="JAGFNK010000019">
    <property type="protein sequence ID" value="KAI9511677.1"/>
    <property type="molecule type" value="Genomic_DNA"/>
</dbReference>
<sequence>MTRPPPPLELELIASDAPNISAARDRFPSAPPAPDPAVPTSSPPPLSSSEMLHQRCASSPSRRRPVSRRQSSISYLPADSPRLWTARTPLMGSGASERGASSSSGANNGKKVGHVRTLSVPQRSASEHMGLTLPERHAELLHSIAQKESKCLELRSQLVIHESELLQLKRKWERVVHREFGRDIPSMSPRPSAAVLEGLVGGVRALAAATTSPPFAPAMSRLGRSSSVSAKRMTRQMASNSVSSTTATTSSSAPSVDGDSPRLSQSSVSSVAEEKPDADKGQGRLEEDIAPNAASVPRQKRSPTSSTGHPSPSGKIVRRRSGHSASGPLADALRPLTGESSHARSGKRASIGAVSPTSLSIPGIIPLSAMGLGRANLGETAQGWVDSVGSKLAELQRRETFSKSHKRASVLLSDVSQSIFSALAPAASVNTAPASAPPTRSLIDEDDEDGNTALGHAMLPDVITVSARPAPQTALASSTERIKDEDDDDWNW</sequence>
<accession>A0ACC0UKP2</accession>
<name>A0ACC0UKP2_9AGAM</name>
<organism evidence="1 2">
    <name type="scientific">Russula earlei</name>
    <dbReference type="NCBI Taxonomy" id="71964"/>
    <lineage>
        <taxon>Eukaryota</taxon>
        <taxon>Fungi</taxon>
        <taxon>Dikarya</taxon>
        <taxon>Basidiomycota</taxon>
        <taxon>Agaricomycotina</taxon>
        <taxon>Agaricomycetes</taxon>
        <taxon>Russulales</taxon>
        <taxon>Russulaceae</taxon>
        <taxon>Russula</taxon>
    </lineage>
</organism>
<protein>
    <submittedName>
        <fullName evidence="1">Uncharacterized protein</fullName>
    </submittedName>
</protein>
<dbReference type="Proteomes" id="UP001207468">
    <property type="component" value="Unassembled WGS sequence"/>
</dbReference>
<reference evidence="1" key="1">
    <citation type="submission" date="2021-03" db="EMBL/GenBank/DDBJ databases">
        <title>Evolutionary priming and transition to the ectomycorrhizal habit in an iconic lineage of mushroom-forming fungi: is preadaptation a requirement?</title>
        <authorList>
            <consortium name="DOE Joint Genome Institute"/>
            <person name="Looney B.P."/>
            <person name="Miyauchi S."/>
            <person name="Morin E."/>
            <person name="Drula E."/>
            <person name="Courty P.E."/>
            <person name="Chicoki N."/>
            <person name="Fauchery L."/>
            <person name="Kohler A."/>
            <person name="Kuo A."/>
            <person name="LaButti K."/>
            <person name="Pangilinan J."/>
            <person name="Lipzen A."/>
            <person name="Riley R."/>
            <person name="Andreopoulos W."/>
            <person name="He G."/>
            <person name="Johnson J."/>
            <person name="Barry K.W."/>
            <person name="Grigoriev I.V."/>
            <person name="Nagy L."/>
            <person name="Hibbett D."/>
            <person name="Henrissat B."/>
            <person name="Matheny P.B."/>
            <person name="Labbe J."/>
            <person name="Martin A.F."/>
        </authorList>
    </citation>
    <scope>NUCLEOTIDE SEQUENCE</scope>
    <source>
        <strain evidence="1">BPL698</strain>
    </source>
</reference>
<evidence type="ECO:0000313" key="2">
    <source>
        <dbReference type="Proteomes" id="UP001207468"/>
    </source>
</evidence>
<proteinExistence type="predicted"/>